<evidence type="ECO:0000256" key="6">
    <source>
        <dbReference type="ARBA" id="ARBA00022764"/>
    </source>
</evidence>
<dbReference type="eggNOG" id="COG0265">
    <property type="taxonomic scope" value="Bacteria"/>
</dbReference>
<dbReference type="PANTHER" id="PTHR22939:SF129">
    <property type="entry name" value="SERINE PROTEASE HTRA2, MITOCHONDRIAL"/>
    <property type="match status" value="1"/>
</dbReference>
<reference evidence="12 13" key="5">
    <citation type="journal article" date="2010" name="Appl. Environ. Microbiol.">
        <title>phrR-like gene praR of Azorhizobium caulinodans ORS571 is essential for symbiosis with Sesbania rostrata and is involved in expression of reb genes.</title>
        <authorList>
            <person name="Akiba N."/>
            <person name="Aono T."/>
            <person name="Toyazaki H."/>
            <person name="Sato S."/>
            <person name="Oyaizu H."/>
        </authorList>
    </citation>
    <scope>NUCLEOTIDE SEQUENCE [LARGE SCALE GENOMIC DNA]</scope>
    <source>
        <strain evidence="13">ATCC 43989 / DSM 5975 / JCM 20966 / LMG 6465 / NBRC 14845 / NCIMB 13405 / ORS 571</strain>
    </source>
</reference>
<feature type="active site" description="Charge relay system" evidence="9">
    <location>
        <position position="132"/>
    </location>
</feature>
<comment type="similarity">
    <text evidence="2">Belongs to the peptidase S1C family.</text>
</comment>
<dbReference type="Proteomes" id="UP000000270">
    <property type="component" value="Chromosome"/>
</dbReference>
<feature type="active site" description="Charge relay system" evidence="9">
    <location>
        <position position="162"/>
    </location>
</feature>
<keyword evidence="3" id="KW-0645">Protease</keyword>
<keyword evidence="8" id="KW-0720">Serine protease</keyword>
<dbReference type="EMBL" id="AP009384">
    <property type="protein sequence ID" value="BAF88526.1"/>
    <property type="molecule type" value="Genomic_DNA"/>
</dbReference>
<evidence type="ECO:0000256" key="10">
    <source>
        <dbReference type="PIRSR" id="PIRSR611782-2"/>
    </source>
</evidence>
<name>A8IAN0_AZOC5</name>
<evidence type="ECO:0000313" key="12">
    <source>
        <dbReference type="EMBL" id="BAF88526.1"/>
    </source>
</evidence>
<keyword evidence="6" id="KW-0574">Periplasm</keyword>
<dbReference type="AlphaFoldDB" id="A8IAN0"/>
<dbReference type="GO" id="GO:0004252">
    <property type="term" value="F:serine-type endopeptidase activity"/>
    <property type="evidence" value="ECO:0007669"/>
    <property type="project" value="InterPro"/>
</dbReference>
<reference evidence="12 13" key="6">
    <citation type="journal article" date="2011" name="Appl. Environ. Microbiol.">
        <title>Involvement of the azorhizobial chromosome partition gene (parA) in the onset of bacteroid differentiation during Sesbania rostrata stem nodule development.</title>
        <authorList>
            <person name="Liu CT."/>
            <person name="Lee KB."/>
            <person name="Wang YS."/>
            <person name="Peng MH."/>
            <person name="Lee KT."/>
            <person name="Suzuki S."/>
            <person name="Suzuki T."/>
            <person name="Oyaizu H."/>
        </authorList>
    </citation>
    <scope>NUCLEOTIDE SEQUENCE [LARGE SCALE GENOMIC DNA]</scope>
    <source>
        <strain evidence="13">ATCC 43989 / DSM 5975 / JCM 20966 / LMG 6465 / NBRC 14845 / NCIMB 13405 / ORS 571</strain>
    </source>
</reference>
<proteinExistence type="inferred from homology"/>
<dbReference type="InterPro" id="IPR041489">
    <property type="entry name" value="PDZ_6"/>
</dbReference>
<feature type="domain" description="PDZ" evidence="11">
    <location>
        <begin position="408"/>
        <end position="455"/>
    </location>
</feature>
<dbReference type="GO" id="GO:0042597">
    <property type="term" value="C:periplasmic space"/>
    <property type="evidence" value="ECO:0007669"/>
    <property type="project" value="UniProtKB-SubCell"/>
</dbReference>
<dbReference type="InterPro" id="IPR009003">
    <property type="entry name" value="Peptidase_S1_PA"/>
</dbReference>
<feature type="active site" description="Charge relay system" evidence="9">
    <location>
        <position position="238"/>
    </location>
</feature>
<dbReference type="Pfam" id="PF13180">
    <property type="entry name" value="PDZ_2"/>
    <property type="match status" value="1"/>
</dbReference>
<feature type="binding site" evidence="10">
    <location>
        <begin position="236"/>
        <end position="238"/>
    </location>
    <ligand>
        <name>substrate</name>
    </ligand>
</feature>
<dbReference type="HOGENOM" id="CLU_020120_1_1_5"/>
<dbReference type="KEGG" id="azc:AZC_2528"/>
<accession>A8IAN0</accession>
<dbReference type="SUPFAM" id="SSF50156">
    <property type="entry name" value="PDZ domain-like"/>
    <property type="match status" value="2"/>
</dbReference>
<dbReference type="PANTHER" id="PTHR22939">
    <property type="entry name" value="SERINE PROTEASE FAMILY S1C HTRA-RELATED"/>
    <property type="match status" value="1"/>
</dbReference>
<evidence type="ECO:0000256" key="8">
    <source>
        <dbReference type="ARBA" id="ARBA00022825"/>
    </source>
</evidence>
<keyword evidence="13" id="KW-1185">Reference proteome</keyword>
<dbReference type="InterPro" id="IPR001940">
    <property type="entry name" value="Peptidase_S1C"/>
</dbReference>
<organism evidence="12 13">
    <name type="scientific">Azorhizobium caulinodans (strain ATCC 43989 / DSM 5975 / JCM 20966 / LMG 6465 / NBRC 14845 / NCIMB 13405 / ORS 571)</name>
    <dbReference type="NCBI Taxonomy" id="438753"/>
    <lineage>
        <taxon>Bacteria</taxon>
        <taxon>Pseudomonadati</taxon>
        <taxon>Pseudomonadota</taxon>
        <taxon>Alphaproteobacteria</taxon>
        <taxon>Hyphomicrobiales</taxon>
        <taxon>Xanthobacteraceae</taxon>
        <taxon>Azorhizobium</taxon>
    </lineage>
</organism>
<dbReference type="GO" id="GO:0006508">
    <property type="term" value="P:proteolysis"/>
    <property type="evidence" value="ECO:0007669"/>
    <property type="project" value="UniProtKB-KW"/>
</dbReference>
<reference evidence="12 13" key="1">
    <citation type="journal article" date="2007" name="Appl. Environ. Microbiol.">
        <title>Rhizobial factors required for stem nodule maturation and maintenance in Sesbania rostrata-Azorhizobium caulinodans ORS571 symbiosis.</title>
        <authorList>
            <person name="Suzuki S."/>
            <person name="Aono T."/>
            <person name="Lee KB."/>
            <person name="Suzuki T."/>
            <person name="Liu CT."/>
            <person name="Miwa H."/>
            <person name="Wakao S."/>
            <person name="Iki T."/>
            <person name="Oyaizu H."/>
        </authorList>
    </citation>
    <scope>NUCLEOTIDE SEQUENCE [LARGE SCALE GENOMIC DNA]</scope>
    <source>
        <strain evidence="13">ATCC 43989 / DSM 5975 / JCM 20966 / LMG 6465 / NBRC 14845 / NCIMB 13405 / ORS 571</strain>
    </source>
</reference>
<keyword evidence="5" id="KW-0677">Repeat</keyword>
<dbReference type="InterPro" id="IPR036034">
    <property type="entry name" value="PDZ_sf"/>
</dbReference>
<dbReference type="InterPro" id="IPR001478">
    <property type="entry name" value="PDZ"/>
</dbReference>
<evidence type="ECO:0000256" key="2">
    <source>
        <dbReference type="ARBA" id="ARBA00010541"/>
    </source>
</evidence>
<evidence type="ECO:0000256" key="9">
    <source>
        <dbReference type="PIRSR" id="PIRSR611782-1"/>
    </source>
</evidence>
<dbReference type="PRINTS" id="PR00834">
    <property type="entry name" value="PROTEASES2C"/>
</dbReference>
<reference evidence="13" key="2">
    <citation type="submission" date="2007-04" db="EMBL/GenBank/DDBJ databases">
        <title>Complete genome sequence of the nitrogen-fixing bacterium Azorhizobium caulinodans ORS571.</title>
        <authorList>
            <person name="Lee K.B."/>
            <person name="Backer P.D."/>
            <person name="Aono T."/>
            <person name="Liu C.T."/>
            <person name="Suzuki S."/>
            <person name="Suzuki T."/>
            <person name="Kaneko T."/>
            <person name="Yamada M."/>
            <person name="Tabata S."/>
            <person name="Kupfer D.M."/>
            <person name="Najar F.Z."/>
            <person name="Wiley G.B."/>
            <person name="Roe B."/>
            <person name="Binnewies T."/>
            <person name="Ussery D."/>
            <person name="Vereecke D."/>
            <person name="Gevers D."/>
            <person name="Holsters M."/>
            <person name="Oyaizu H."/>
        </authorList>
    </citation>
    <scope>NUCLEOTIDE SEQUENCE [LARGE SCALE GENOMIC DNA]</scope>
    <source>
        <strain evidence="13">ATCC 43989 / DSM 5975 / JCM 20966 / LMG 6465 / NBRC 14845 / NCIMB 13405 / ORS 571</strain>
    </source>
</reference>
<dbReference type="SMART" id="SM00228">
    <property type="entry name" value="PDZ"/>
    <property type="match status" value="2"/>
</dbReference>
<dbReference type="NCBIfam" id="TIGR02037">
    <property type="entry name" value="degP_htrA_DO"/>
    <property type="match status" value="1"/>
</dbReference>
<dbReference type="Pfam" id="PF13365">
    <property type="entry name" value="Trypsin_2"/>
    <property type="match status" value="1"/>
</dbReference>
<dbReference type="Gene3D" id="2.40.10.120">
    <property type="match status" value="1"/>
</dbReference>
<feature type="domain" description="PDZ" evidence="11">
    <location>
        <begin position="276"/>
        <end position="349"/>
    </location>
</feature>
<evidence type="ECO:0000256" key="3">
    <source>
        <dbReference type="ARBA" id="ARBA00022670"/>
    </source>
</evidence>
<dbReference type="STRING" id="438753.AZC_2528"/>
<dbReference type="RefSeq" id="WP_012171054.1">
    <property type="nucleotide sequence ID" value="NC_009937.1"/>
</dbReference>
<reference evidence="12 13" key="4">
    <citation type="journal article" date="2009" name="Appl. Environ. Microbiol.">
        <title>Comparative genome-wide transcriptional profiling of Azorhizobium caulinodans ORS571 grown under free-living and symbiotic conditions.</title>
        <authorList>
            <person name="Tsukada S."/>
            <person name="Aono T."/>
            <person name="Akiba N."/>
            <person name="Lee KB."/>
            <person name="Liu CT."/>
            <person name="Toyazaki H."/>
            <person name="Oyaizu H."/>
        </authorList>
    </citation>
    <scope>NUCLEOTIDE SEQUENCE [LARGE SCALE GENOMIC DNA]</scope>
    <source>
        <strain evidence="13">ATCC 43989 / DSM 5975 / JCM 20966 / LMG 6465 / NBRC 14845 / NCIMB 13405 / ORS 571</strain>
    </source>
</reference>
<dbReference type="Gene3D" id="2.30.42.10">
    <property type="match status" value="2"/>
</dbReference>
<sequence>MGFAGVRSWVGAVLAGGLVVAGLSVAVAQQVERQAPAGPPAHAQAGTVVPSSAAAMKMSFAPVVARTAPAVVNVYALKIAQRTNPFIDDPFFRRFFGGGPGGGGLGAPERVQRSLGSGVIVDPSGLVVTNQHVIQGADQIRIALNDKREFDAEVLLSDQRTDLAVLRIKGEGAKFSSLEIGNSDELAVGDLVLAIGDPFGVGQTVTQGIVSALARTQVGVSDYQFFIQTDAAINPGNSGGALVDMDGRLVGINSAIYSRSGGSHGIGFAIPANMVKVVVASAKAGGKTVRRPWLGAKLQRVTPEIADSLGLQRPTGALVQSVATDGPAARAGLKTGDLIVAVEGQAIDDPESLNYRWGTRPLGGKANLGIVRQGRDQTLVVTLEPPPESVPRDEVVISSRSPFAGARVLNVSPAVADELRLDVDEGVVVISEVADGSPADAAGFRAGDIILEVNGGRIERTKDLVAATRTPSRAWKVTVARGGRTITAVLGG</sequence>
<dbReference type="Pfam" id="PF17820">
    <property type="entry name" value="PDZ_6"/>
    <property type="match status" value="1"/>
</dbReference>
<comment type="subcellular location">
    <subcellularLocation>
        <location evidence="1">Periplasm</location>
    </subcellularLocation>
</comment>
<feature type="binding site" evidence="10">
    <location>
        <position position="162"/>
    </location>
    <ligand>
        <name>substrate</name>
    </ligand>
</feature>
<evidence type="ECO:0000256" key="5">
    <source>
        <dbReference type="ARBA" id="ARBA00022737"/>
    </source>
</evidence>
<reference evidence="12 13" key="3">
    <citation type="journal article" date="2008" name="BMC Genomics">
        <title>The genome of the versatile nitrogen fixer Azorhizobium caulinodans ORS571.</title>
        <authorList>
            <person name="Lee KB."/>
            <person name="Backer P.D."/>
            <person name="Aono T."/>
            <person name="Liu CT."/>
            <person name="Suzuki S."/>
            <person name="Suzuki T."/>
            <person name="Kaneko T."/>
            <person name="Yamada M."/>
            <person name="Tabata S."/>
            <person name="Kupfer D.M."/>
            <person name="Najar F.Z."/>
            <person name="Wiley G.B."/>
            <person name="Roe B."/>
            <person name="Binnewies T.T."/>
            <person name="Ussery D.W."/>
            <person name="D'Haeze W."/>
            <person name="Herder J.D."/>
            <person name="Gevers D."/>
            <person name="Vereecke D."/>
            <person name="Holsters M."/>
            <person name="Oyaizu H."/>
        </authorList>
    </citation>
    <scope>NUCLEOTIDE SEQUENCE [LARGE SCALE GENOMIC DNA]</scope>
    <source>
        <strain evidence="13">ATCC 43989 / DSM 5975 / JCM 20966 / LMG 6465 / NBRC 14845 / NCIMB 13405 / ORS 571</strain>
    </source>
</reference>
<evidence type="ECO:0000259" key="11">
    <source>
        <dbReference type="PROSITE" id="PS50106"/>
    </source>
</evidence>
<protein>
    <submittedName>
        <fullName evidence="12">Peptidase S1C, Do</fullName>
    </submittedName>
</protein>
<evidence type="ECO:0000313" key="13">
    <source>
        <dbReference type="Proteomes" id="UP000000270"/>
    </source>
</evidence>
<dbReference type="InterPro" id="IPR011782">
    <property type="entry name" value="Pept_S1C_Do"/>
</dbReference>
<evidence type="ECO:0000256" key="4">
    <source>
        <dbReference type="ARBA" id="ARBA00022729"/>
    </source>
</evidence>
<feature type="binding site" evidence="10">
    <location>
        <position position="132"/>
    </location>
    <ligand>
        <name>substrate</name>
    </ligand>
</feature>
<evidence type="ECO:0000256" key="1">
    <source>
        <dbReference type="ARBA" id="ARBA00004418"/>
    </source>
</evidence>
<keyword evidence="7" id="KW-0378">Hydrolase</keyword>
<dbReference type="PROSITE" id="PS50106">
    <property type="entry name" value="PDZ"/>
    <property type="match status" value="2"/>
</dbReference>
<gene>
    <name evidence="12" type="ordered locus">AZC_2528</name>
</gene>
<evidence type="ECO:0000256" key="7">
    <source>
        <dbReference type="ARBA" id="ARBA00022801"/>
    </source>
</evidence>
<keyword evidence="4" id="KW-0732">Signal</keyword>
<dbReference type="SUPFAM" id="SSF50494">
    <property type="entry name" value="Trypsin-like serine proteases"/>
    <property type="match status" value="1"/>
</dbReference>